<dbReference type="PANTHER" id="PTHR30136:SF24">
    <property type="entry name" value="HTH-TYPE TRANSCRIPTIONAL REPRESSOR ALLR"/>
    <property type="match status" value="1"/>
</dbReference>
<dbReference type="Proteomes" id="UP000247755">
    <property type="component" value="Unassembled WGS sequence"/>
</dbReference>
<evidence type="ECO:0000256" key="2">
    <source>
        <dbReference type="ARBA" id="ARBA00023125"/>
    </source>
</evidence>
<comment type="caution">
    <text evidence="6">The sequence shown here is derived from an EMBL/GenBank/DDBJ whole genome shotgun (WGS) entry which is preliminary data.</text>
</comment>
<protein>
    <submittedName>
        <fullName evidence="6">IclR family transcriptional regulator</fullName>
    </submittedName>
</protein>
<dbReference type="SMART" id="SM00346">
    <property type="entry name" value="HTH_ICLR"/>
    <property type="match status" value="1"/>
</dbReference>
<dbReference type="InterPro" id="IPR014757">
    <property type="entry name" value="Tscrpt_reg_IclR_C"/>
</dbReference>
<sequence>MGIAFLSSGSDVAFCVIGIATLRARLNVKQESSVIGAERLLLVLTALASHGKAMSVKDMLGVTGLAQSTLYRQITLLKRWGFVTEDAGCYAPGPVSLQLALGFDINSMLVEASRDGMAELSRATQESVGLIIAVNDQVICLEMVESTHSLRCSFEKGRAVPLRAGASAKSLLAFMAEKTRNEALERQFAGDDTARAALETELERIRARGYAVSDSEVDPGVWGVSAPVFRRMSRSAGACASITLMAPSSRAAGREQQLADWTVRTANGISTRLQSA</sequence>
<dbReference type="Pfam" id="PF01614">
    <property type="entry name" value="IclR_C"/>
    <property type="match status" value="1"/>
</dbReference>
<dbReference type="PANTHER" id="PTHR30136">
    <property type="entry name" value="HELIX-TURN-HELIX TRANSCRIPTIONAL REGULATOR, ICLR FAMILY"/>
    <property type="match status" value="1"/>
</dbReference>
<dbReference type="PROSITE" id="PS51077">
    <property type="entry name" value="HTH_ICLR"/>
    <property type="match status" value="1"/>
</dbReference>
<accession>A0A318IJ62</accession>
<dbReference type="GO" id="GO:0003677">
    <property type="term" value="F:DNA binding"/>
    <property type="evidence" value="ECO:0007669"/>
    <property type="project" value="UniProtKB-KW"/>
</dbReference>
<name>A0A318IJ62_BURPY</name>
<dbReference type="AlphaFoldDB" id="A0A318IJ62"/>
<organism evidence="6 7">
    <name type="scientific">Burkholderia pyrrocinia</name>
    <name type="common">Pseudomonas pyrrocinia</name>
    <dbReference type="NCBI Taxonomy" id="60550"/>
    <lineage>
        <taxon>Bacteria</taxon>
        <taxon>Pseudomonadati</taxon>
        <taxon>Pseudomonadota</taxon>
        <taxon>Betaproteobacteria</taxon>
        <taxon>Burkholderiales</taxon>
        <taxon>Burkholderiaceae</taxon>
        <taxon>Burkholderia</taxon>
        <taxon>Burkholderia cepacia complex</taxon>
    </lineage>
</organism>
<dbReference type="EMBL" id="QJJY01000010">
    <property type="protein sequence ID" value="PXX33568.1"/>
    <property type="molecule type" value="Genomic_DNA"/>
</dbReference>
<dbReference type="Pfam" id="PF09339">
    <property type="entry name" value="HTH_IclR"/>
    <property type="match status" value="1"/>
</dbReference>
<dbReference type="InterPro" id="IPR050707">
    <property type="entry name" value="HTH_MetabolicPath_Reg"/>
</dbReference>
<gene>
    <name evidence="6" type="ORF">NA66_101092</name>
</gene>
<dbReference type="Gene3D" id="3.30.450.40">
    <property type="match status" value="1"/>
</dbReference>
<feature type="domain" description="HTH iclR-type" evidence="4">
    <location>
        <begin position="34"/>
        <end position="94"/>
    </location>
</feature>
<dbReference type="PROSITE" id="PS51078">
    <property type="entry name" value="ICLR_ED"/>
    <property type="match status" value="1"/>
</dbReference>
<dbReference type="SUPFAM" id="SSF55781">
    <property type="entry name" value="GAF domain-like"/>
    <property type="match status" value="1"/>
</dbReference>
<keyword evidence="2" id="KW-0238">DNA-binding</keyword>
<evidence type="ECO:0000256" key="1">
    <source>
        <dbReference type="ARBA" id="ARBA00023015"/>
    </source>
</evidence>
<evidence type="ECO:0000313" key="6">
    <source>
        <dbReference type="EMBL" id="PXX33568.1"/>
    </source>
</evidence>
<dbReference type="InterPro" id="IPR036388">
    <property type="entry name" value="WH-like_DNA-bd_sf"/>
</dbReference>
<keyword evidence="3" id="KW-0804">Transcription</keyword>
<evidence type="ECO:0000313" key="7">
    <source>
        <dbReference type="Proteomes" id="UP000247755"/>
    </source>
</evidence>
<dbReference type="InterPro" id="IPR005471">
    <property type="entry name" value="Tscrpt_reg_IclR_N"/>
</dbReference>
<feature type="domain" description="IclR-ED" evidence="5">
    <location>
        <begin position="95"/>
        <end position="276"/>
    </location>
</feature>
<evidence type="ECO:0000259" key="5">
    <source>
        <dbReference type="PROSITE" id="PS51078"/>
    </source>
</evidence>
<evidence type="ECO:0000259" key="4">
    <source>
        <dbReference type="PROSITE" id="PS51077"/>
    </source>
</evidence>
<keyword evidence="1" id="KW-0805">Transcription regulation</keyword>
<proteinExistence type="predicted"/>
<dbReference type="SUPFAM" id="SSF46785">
    <property type="entry name" value="Winged helix' DNA-binding domain"/>
    <property type="match status" value="1"/>
</dbReference>
<reference evidence="6 7" key="1">
    <citation type="submission" date="2018-05" db="EMBL/GenBank/DDBJ databases">
        <title>Comparative genomics of bacterial root endophytes of switchgrass collected from native prairies over two seasons.</title>
        <authorList>
            <person name="Tang Y."/>
        </authorList>
    </citation>
    <scope>NUCLEOTIDE SEQUENCE [LARGE SCALE GENOMIC DNA]</scope>
    <source>
        <strain evidence="6 7">NFIX32</strain>
    </source>
</reference>
<dbReference type="InterPro" id="IPR036390">
    <property type="entry name" value="WH_DNA-bd_sf"/>
</dbReference>
<dbReference type="InterPro" id="IPR029016">
    <property type="entry name" value="GAF-like_dom_sf"/>
</dbReference>
<dbReference type="GO" id="GO:0003700">
    <property type="term" value="F:DNA-binding transcription factor activity"/>
    <property type="evidence" value="ECO:0007669"/>
    <property type="project" value="TreeGrafter"/>
</dbReference>
<evidence type="ECO:0000256" key="3">
    <source>
        <dbReference type="ARBA" id="ARBA00023163"/>
    </source>
</evidence>
<dbReference type="GO" id="GO:0045892">
    <property type="term" value="P:negative regulation of DNA-templated transcription"/>
    <property type="evidence" value="ECO:0007669"/>
    <property type="project" value="TreeGrafter"/>
</dbReference>
<dbReference type="Gene3D" id="1.10.10.10">
    <property type="entry name" value="Winged helix-like DNA-binding domain superfamily/Winged helix DNA-binding domain"/>
    <property type="match status" value="1"/>
</dbReference>